<gene>
    <name evidence="1" type="ORF">LPB142_01185</name>
</gene>
<dbReference type="InterPro" id="IPR027417">
    <property type="entry name" value="P-loop_NTPase"/>
</dbReference>
<evidence type="ECO:0000313" key="2">
    <source>
        <dbReference type="Proteomes" id="UP000176562"/>
    </source>
</evidence>
<dbReference type="EMBL" id="CP017781">
    <property type="protein sequence ID" value="AOZ70802.1"/>
    <property type="molecule type" value="Genomic_DNA"/>
</dbReference>
<proteinExistence type="predicted"/>
<evidence type="ECO:0008006" key="3">
    <source>
        <dbReference type="Google" id="ProtNLM"/>
    </source>
</evidence>
<dbReference type="Proteomes" id="UP000176562">
    <property type="component" value="Chromosome"/>
</dbReference>
<dbReference type="KEGG" id="rhp:LPB142_01185"/>
<reference evidence="1 2" key="1">
    <citation type="submission" date="2016-10" db="EMBL/GenBank/DDBJ databases">
        <title>Rhodobacter sp. LPB0142, isolated from sea water.</title>
        <authorList>
            <person name="Kim E."/>
            <person name="Yi H."/>
        </authorList>
    </citation>
    <scope>NUCLEOTIDE SEQUENCE [LARGE SCALE GENOMIC DNA]</scope>
    <source>
        <strain evidence="1 2">LPB0142</strain>
    </source>
</reference>
<protein>
    <recommendedName>
        <fullName evidence="3">Sulfotransferase domain-containing protein</fullName>
    </recommendedName>
</protein>
<keyword evidence="2" id="KW-1185">Reference proteome</keyword>
<dbReference type="RefSeq" id="WP_071167075.1">
    <property type="nucleotide sequence ID" value="NZ_CP017781.1"/>
</dbReference>
<dbReference type="SUPFAM" id="SSF52540">
    <property type="entry name" value="P-loop containing nucleoside triphosphate hydrolases"/>
    <property type="match status" value="1"/>
</dbReference>
<evidence type="ECO:0000313" key="1">
    <source>
        <dbReference type="EMBL" id="AOZ70802.1"/>
    </source>
</evidence>
<sequence>MTKRILLHVGSPKCGSTYLQQVMAHNGESLRAAGVSYPKPAGTHPGNAAALAELDAATVLGWFTPGIHTVVLSHEDLFSMPKKGDALHAIAAKAGIEVQVIMFLRPFSEFMFGDYSQFMKQHFETYLKTREPYNGMTFRDFTIRRASTMKPALYARNWGARFPARKIILASHREIRPVIEGLIGPQALASWEVPSALTNPSLRMEDCDRIAEAMRNPKISDGEIRDMLRAAFHKTAERDAGKSPERIAFAEEQFAPQNEVLLSEFGFDNRRRG</sequence>
<name>A0A1D9MG03_9RHOB</name>
<dbReference type="AlphaFoldDB" id="A0A1D9MG03"/>
<accession>A0A1D9MG03</accession>
<dbReference type="STRING" id="1850250.LPB142_01185"/>
<organism evidence="1 2">
    <name type="scientific">Rhodobacter xanthinilyticus</name>
    <dbReference type="NCBI Taxonomy" id="1850250"/>
    <lineage>
        <taxon>Bacteria</taxon>
        <taxon>Pseudomonadati</taxon>
        <taxon>Pseudomonadota</taxon>
        <taxon>Alphaproteobacteria</taxon>
        <taxon>Rhodobacterales</taxon>
        <taxon>Rhodobacter group</taxon>
        <taxon>Rhodobacter</taxon>
    </lineage>
</organism>